<reference evidence="2" key="1">
    <citation type="journal article" date="2022" name="bioRxiv">
        <title>Sequencing and chromosome-scale assembly of the giantPleurodeles waltlgenome.</title>
        <authorList>
            <person name="Brown T."/>
            <person name="Elewa A."/>
            <person name="Iarovenko S."/>
            <person name="Subramanian E."/>
            <person name="Araus A.J."/>
            <person name="Petzold A."/>
            <person name="Susuki M."/>
            <person name="Suzuki K.-i.T."/>
            <person name="Hayashi T."/>
            <person name="Toyoda A."/>
            <person name="Oliveira C."/>
            <person name="Osipova E."/>
            <person name="Leigh N.D."/>
            <person name="Simon A."/>
            <person name="Yun M.H."/>
        </authorList>
    </citation>
    <scope>NUCLEOTIDE SEQUENCE</scope>
    <source>
        <strain evidence="2">20211129_DDA</strain>
        <tissue evidence="2">Liver</tissue>
    </source>
</reference>
<keyword evidence="3" id="KW-1185">Reference proteome</keyword>
<dbReference type="Proteomes" id="UP001066276">
    <property type="component" value="Chromosome 11"/>
</dbReference>
<dbReference type="AlphaFoldDB" id="A0AAV7LMF8"/>
<feature type="compositionally biased region" description="Basic and acidic residues" evidence="1">
    <location>
        <begin position="1"/>
        <end position="21"/>
    </location>
</feature>
<sequence length="144" mass="16515">MDVEVHIEEGLLPRGNHKETEPTEAQSPLQSDKIFAYLGHRKLEELPRSMQGTNHDEADFSIISNLPSQMAAKFLVTKGESQDDGPFGTATNPMQLNVKGQEDDAVDEDHSRYNQQEQGRRLSHEEEQSHWRYGSPRHDRNYNE</sequence>
<feature type="compositionally biased region" description="Basic and acidic residues" evidence="1">
    <location>
        <begin position="108"/>
        <end position="144"/>
    </location>
</feature>
<organism evidence="2 3">
    <name type="scientific">Pleurodeles waltl</name>
    <name type="common">Iberian ribbed newt</name>
    <dbReference type="NCBI Taxonomy" id="8319"/>
    <lineage>
        <taxon>Eukaryota</taxon>
        <taxon>Metazoa</taxon>
        <taxon>Chordata</taxon>
        <taxon>Craniata</taxon>
        <taxon>Vertebrata</taxon>
        <taxon>Euteleostomi</taxon>
        <taxon>Amphibia</taxon>
        <taxon>Batrachia</taxon>
        <taxon>Caudata</taxon>
        <taxon>Salamandroidea</taxon>
        <taxon>Salamandridae</taxon>
        <taxon>Pleurodelinae</taxon>
        <taxon>Pleurodeles</taxon>
    </lineage>
</organism>
<proteinExistence type="predicted"/>
<feature type="region of interest" description="Disordered" evidence="1">
    <location>
        <begin position="1"/>
        <end position="30"/>
    </location>
</feature>
<gene>
    <name evidence="2" type="ORF">NDU88_004822</name>
</gene>
<name>A0AAV7LMF8_PLEWA</name>
<dbReference type="EMBL" id="JANPWB010000015">
    <property type="protein sequence ID" value="KAJ1091705.1"/>
    <property type="molecule type" value="Genomic_DNA"/>
</dbReference>
<accession>A0AAV7LMF8</accession>
<feature type="region of interest" description="Disordered" evidence="1">
    <location>
        <begin position="78"/>
        <end position="144"/>
    </location>
</feature>
<comment type="caution">
    <text evidence="2">The sequence shown here is derived from an EMBL/GenBank/DDBJ whole genome shotgun (WGS) entry which is preliminary data.</text>
</comment>
<evidence type="ECO:0000313" key="2">
    <source>
        <dbReference type="EMBL" id="KAJ1091705.1"/>
    </source>
</evidence>
<protein>
    <submittedName>
        <fullName evidence="2">Uncharacterized protein</fullName>
    </submittedName>
</protein>
<evidence type="ECO:0000313" key="3">
    <source>
        <dbReference type="Proteomes" id="UP001066276"/>
    </source>
</evidence>
<evidence type="ECO:0000256" key="1">
    <source>
        <dbReference type="SAM" id="MobiDB-lite"/>
    </source>
</evidence>